<dbReference type="Gene3D" id="3.20.20.100">
    <property type="entry name" value="NADP-dependent oxidoreductase domain"/>
    <property type="match status" value="1"/>
</dbReference>
<organism evidence="3 4">
    <name type="scientific">Actinospica durhamensis</name>
    <dbReference type="NCBI Taxonomy" id="1508375"/>
    <lineage>
        <taxon>Bacteria</taxon>
        <taxon>Bacillati</taxon>
        <taxon>Actinomycetota</taxon>
        <taxon>Actinomycetes</taxon>
        <taxon>Catenulisporales</taxon>
        <taxon>Actinospicaceae</taxon>
        <taxon>Actinospica</taxon>
    </lineage>
</organism>
<dbReference type="InterPro" id="IPR023210">
    <property type="entry name" value="NADP_OxRdtase_dom"/>
</dbReference>
<dbReference type="AlphaFoldDB" id="A0A941ELF9"/>
<dbReference type="FunFam" id="3.20.20.100:FF:000004">
    <property type="entry name" value="Oxidoreductase, aldo/keto reductase"/>
    <property type="match status" value="1"/>
</dbReference>
<reference evidence="3" key="1">
    <citation type="submission" date="2021-04" db="EMBL/GenBank/DDBJ databases">
        <title>Genome based classification of Actinospica acidithermotolerans sp. nov., an actinobacterium isolated from an Indonesian hot spring.</title>
        <authorList>
            <person name="Kusuma A.B."/>
            <person name="Putra K.E."/>
            <person name="Nafisah S."/>
            <person name="Loh J."/>
            <person name="Nouioui I."/>
            <person name="Goodfellow M."/>
        </authorList>
    </citation>
    <scope>NUCLEOTIDE SEQUENCE</scope>
    <source>
        <strain evidence="3">CSCA 57</strain>
    </source>
</reference>
<gene>
    <name evidence="3" type="ORF">KDL01_07385</name>
</gene>
<dbReference type="PANTHER" id="PTHR43364">
    <property type="entry name" value="NADH-SPECIFIC METHYLGLYOXAL REDUCTASE-RELATED"/>
    <property type="match status" value="1"/>
</dbReference>
<proteinExistence type="predicted"/>
<evidence type="ECO:0000313" key="3">
    <source>
        <dbReference type="EMBL" id="MBR7833080.1"/>
    </source>
</evidence>
<dbReference type="InterPro" id="IPR050523">
    <property type="entry name" value="AKR_Detox_Biosynth"/>
</dbReference>
<dbReference type="PRINTS" id="PR00069">
    <property type="entry name" value="ALDKETRDTASE"/>
</dbReference>
<dbReference type="Pfam" id="PF00248">
    <property type="entry name" value="Aldo_ket_red"/>
    <property type="match status" value="1"/>
</dbReference>
<dbReference type="InterPro" id="IPR036812">
    <property type="entry name" value="NAD(P)_OxRdtase_dom_sf"/>
</dbReference>
<evidence type="ECO:0000256" key="1">
    <source>
        <dbReference type="ARBA" id="ARBA00023002"/>
    </source>
</evidence>
<keyword evidence="1" id="KW-0560">Oxidoreductase</keyword>
<sequence>MDYVNLGRSGLRVSRACLGAMNFGTAAGARCPQDEALRIVDAFLDAGGNLIDTADVYGDGQSEQVVRRAIAGRRDAVVLATKGSGPRGRGPNDRGLSRVHLTRALDASLKRLGTDYVDLYQCHTWHPDTPIDETMSTLDGFVRAGKVRYLGCSNYPVGPLIESQWAAERAGATPFVSLQAQYSLIARSIEAEILPACDRHGLGLLAYSPLAAGILADRYERERQPPADSRLRYWLEFPNPAAGDAARAMLTDRSFDIAQEVARAARELGATSAATAIAWLTARPGVSSVIIGPRTLDQLHDNLAGFGLVLPAEMRRTLDAASLPANGPVTGMLVGG</sequence>
<protein>
    <submittedName>
        <fullName evidence="3">Aldo/keto reductase</fullName>
    </submittedName>
</protein>
<evidence type="ECO:0000259" key="2">
    <source>
        <dbReference type="Pfam" id="PF00248"/>
    </source>
</evidence>
<name>A0A941ELF9_9ACTN</name>
<dbReference type="EMBL" id="JAGSOG010000022">
    <property type="protein sequence ID" value="MBR7833080.1"/>
    <property type="molecule type" value="Genomic_DNA"/>
</dbReference>
<feature type="domain" description="NADP-dependent oxidoreductase" evidence="2">
    <location>
        <begin position="17"/>
        <end position="321"/>
    </location>
</feature>
<dbReference type="SUPFAM" id="SSF51430">
    <property type="entry name" value="NAD(P)-linked oxidoreductase"/>
    <property type="match status" value="1"/>
</dbReference>
<dbReference type="InterPro" id="IPR020471">
    <property type="entry name" value="AKR"/>
</dbReference>
<evidence type="ECO:0000313" key="4">
    <source>
        <dbReference type="Proteomes" id="UP000675781"/>
    </source>
</evidence>
<keyword evidence="4" id="KW-1185">Reference proteome</keyword>
<dbReference type="PANTHER" id="PTHR43364:SF4">
    <property type="entry name" value="NAD(P)-LINKED OXIDOREDUCTASE SUPERFAMILY PROTEIN"/>
    <property type="match status" value="1"/>
</dbReference>
<comment type="caution">
    <text evidence="3">The sequence shown here is derived from an EMBL/GenBank/DDBJ whole genome shotgun (WGS) entry which is preliminary data.</text>
</comment>
<dbReference type="GO" id="GO:0016491">
    <property type="term" value="F:oxidoreductase activity"/>
    <property type="evidence" value="ECO:0007669"/>
    <property type="project" value="UniProtKB-KW"/>
</dbReference>
<dbReference type="RefSeq" id="WP_212527604.1">
    <property type="nucleotide sequence ID" value="NZ_JAGSOG010000022.1"/>
</dbReference>
<dbReference type="GO" id="GO:0005829">
    <property type="term" value="C:cytosol"/>
    <property type="evidence" value="ECO:0007669"/>
    <property type="project" value="TreeGrafter"/>
</dbReference>
<accession>A0A941ELF9</accession>
<dbReference type="Proteomes" id="UP000675781">
    <property type="component" value="Unassembled WGS sequence"/>
</dbReference>